<reference evidence="2" key="1">
    <citation type="submission" date="2015-04" db="UniProtKB">
        <authorList>
            <consortium name="EnsemblPlants"/>
        </authorList>
    </citation>
    <scope>IDENTIFICATION</scope>
</reference>
<accession>A0A0E0DWF2</accession>
<name>A0A0E0DWF2_9ORYZ</name>
<evidence type="ECO:0000313" key="2">
    <source>
        <dbReference type="EnsemblPlants" id="OMERI06G02390.1"/>
    </source>
</evidence>
<sequence length="67" mass="7617">MIPSRYQISDDSIHVSSDTCKYHVILISWASCWWRSTPTRTVGPLQPSLVDEDGDGGGRGWARRQRQ</sequence>
<organism evidence="2">
    <name type="scientific">Oryza meridionalis</name>
    <dbReference type="NCBI Taxonomy" id="40149"/>
    <lineage>
        <taxon>Eukaryota</taxon>
        <taxon>Viridiplantae</taxon>
        <taxon>Streptophyta</taxon>
        <taxon>Embryophyta</taxon>
        <taxon>Tracheophyta</taxon>
        <taxon>Spermatophyta</taxon>
        <taxon>Magnoliopsida</taxon>
        <taxon>Liliopsida</taxon>
        <taxon>Poales</taxon>
        <taxon>Poaceae</taxon>
        <taxon>BOP clade</taxon>
        <taxon>Oryzoideae</taxon>
        <taxon>Oryzeae</taxon>
        <taxon>Oryzinae</taxon>
        <taxon>Oryza</taxon>
    </lineage>
</organism>
<dbReference type="HOGENOM" id="CLU_2816772_0_0_1"/>
<evidence type="ECO:0000313" key="3">
    <source>
        <dbReference type="Proteomes" id="UP000008021"/>
    </source>
</evidence>
<feature type="region of interest" description="Disordered" evidence="1">
    <location>
        <begin position="39"/>
        <end position="67"/>
    </location>
</feature>
<dbReference type="AlphaFoldDB" id="A0A0E0DWF2"/>
<dbReference type="EnsemblPlants" id="OMERI06G02390.1">
    <property type="protein sequence ID" value="OMERI06G02390.1"/>
    <property type="gene ID" value="OMERI06G02390"/>
</dbReference>
<reference evidence="2" key="2">
    <citation type="submission" date="2018-05" db="EMBL/GenBank/DDBJ databases">
        <title>OmerRS3 (Oryza meridionalis Reference Sequence Version 3).</title>
        <authorList>
            <person name="Zhang J."/>
            <person name="Kudrna D."/>
            <person name="Lee S."/>
            <person name="Talag J."/>
            <person name="Welchert J."/>
            <person name="Wing R.A."/>
        </authorList>
    </citation>
    <scope>NUCLEOTIDE SEQUENCE [LARGE SCALE GENOMIC DNA]</scope>
    <source>
        <strain evidence="2">cv. OR44</strain>
    </source>
</reference>
<protein>
    <submittedName>
        <fullName evidence="2">Uncharacterized protein</fullName>
    </submittedName>
</protein>
<dbReference type="Proteomes" id="UP000008021">
    <property type="component" value="Chromosome 6"/>
</dbReference>
<evidence type="ECO:0000256" key="1">
    <source>
        <dbReference type="SAM" id="MobiDB-lite"/>
    </source>
</evidence>
<keyword evidence="3" id="KW-1185">Reference proteome</keyword>
<dbReference type="PROSITE" id="PS51257">
    <property type="entry name" value="PROKAR_LIPOPROTEIN"/>
    <property type="match status" value="1"/>
</dbReference>
<dbReference type="Gramene" id="OMERI06G02390.1">
    <property type="protein sequence ID" value="OMERI06G02390.1"/>
    <property type="gene ID" value="OMERI06G02390"/>
</dbReference>
<proteinExistence type="predicted"/>